<dbReference type="SUPFAM" id="SSF51905">
    <property type="entry name" value="FAD/NAD(P)-binding domain"/>
    <property type="match status" value="1"/>
</dbReference>
<protein>
    <recommendedName>
        <fullName evidence="5">FAD-binding domain-containing protein</fullName>
    </recommendedName>
</protein>
<evidence type="ECO:0000259" key="5">
    <source>
        <dbReference type="Pfam" id="PF01494"/>
    </source>
</evidence>
<feature type="region of interest" description="Disordered" evidence="4">
    <location>
        <begin position="1"/>
        <end position="20"/>
    </location>
</feature>
<comment type="cofactor">
    <cofactor evidence="1">
        <name>FAD</name>
        <dbReference type="ChEBI" id="CHEBI:57692"/>
    </cofactor>
</comment>
<dbReference type="AlphaFoldDB" id="A0A4R0IS79"/>
<dbReference type="Gene3D" id="3.30.70.2450">
    <property type="match status" value="1"/>
</dbReference>
<dbReference type="Proteomes" id="UP000293342">
    <property type="component" value="Unassembled WGS sequence"/>
</dbReference>
<dbReference type="InterPro" id="IPR050641">
    <property type="entry name" value="RIFMO-like"/>
</dbReference>
<dbReference type="PRINTS" id="PR00420">
    <property type="entry name" value="RNGMNOXGNASE"/>
</dbReference>
<dbReference type="EMBL" id="SJKD01000017">
    <property type="protein sequence ID" value="TCC35284.1"/>
    <property type="molecule type" value="Genomic_DNA"/>
</dbReference>
<dbReference type="PANTHER" id="PTHR43004">
    <property type="entry name" value="TRK SYSTEM POTASSIUM UPTAKE PROTEIN"/>
    <property type="match status" value="1"/>
</dbReference>
<dbReference type="GO" id="GO:0071949">
    <property type="term" value="F:FAD binding"/>
    <property type="evidence" value="ECO:0007669"/>
    <property type="project" value="InterPro"/>
</dbReference>
<dbReference type="RefSeq" id="WP_131519254.1">
    <property type="nucleotide sequence ID" value="NZ_SJKD01000017.1"/>
</dbReference>
<dbReference type="InterPro" id="IPR002938">
    <property type="entry name" value="FAD-bd"/>
</dbReference>
<name>A0A4R0IS79_9ACTN</name>
<sequence>MGGQRWRLIMPTAGDHGGRPPSLEEIREAVAQRAPWPIEISDPVWLASFHCHLRSTSTYRRRRIFLAGDAAHIHSPAGGQGMNTGLLAERRAAGRLSQVSIAYPAGRFILPRVGLIQTVVGCIGVCTVAQSVRTG</sequence>
<feature type="domain" description="FAD-binding" evidence="5">
    <location>
        <begin position="16"/>
        <end position="86"/>
    </location>
</feature>
<keyword evidence="3" id="KW-0274">FAD</keyword>
<evidence type="ECO:0000313" key="6">
    <source>
        <dbReference type="EMBL" id="TCC35284.1"/>
    </source>
</evidence>
<evidence type="ECO:0000256" key="2">
    <source>
        <dbReference type="ARBA" id="ARBA00022630"/>
    </source>
</evidence>
<reference evidence="6 7" key="1">
    <citation type="submission" date="2019-02" db="EMBL/GenBank/DDBJ databases">
        <title>Kribbella capetownensis sp. nov. and Kribbella speibonae sp. nov., isolated from soil.</title>
        <authorList>
            <person name="Curtis S.M."/>
            <person name="Norton I."/>
            <person name="Everest G.J."/>
            <person name="Meyers P.R."/>
        </authorList>
    </citation>
    <scope>NUCLEOTIDE SEQUENCE [LARGE SCALE GENOMIC DNA]</scope>
    <source>
        <strain evidence="6 7">YM53</strain>
    </source>
</reference>
<dbReference type="Gene3D" id="3.50.50.60">
    <property type="entry name" value="FAD/NAD(P)-binding domain"/>
    <property type="match status" value="1"/>
</dbReference>
<dbReference type="OrthoDB" id="3316391at2"/>
<accession>A0A4R0IS79</accession>
<keyword evidence="2" id="KW-0285">Flavoprotein</keyword>
<keyword evidence="7" id="KW-1185">Reference proteome</keyword>
<organism evidence="6 7">
    <name type="scientific">Kribbella capetownensis</name>
    <dbReference type="NCBI Taxonomy" id="1572659"/>
    <lineage>
        <taxon>Bacteria</taxon>
        <taxon>Bacillati</taxon>
        <taxon>Actinomycetota</taxon>
        <taxon>Actinomycetes</taxon>
        <taxon>Propionibacteriales</taxon>
        <taxon>Kribbellaceae</taxon>
        <taxon>Kribbella</taxon>
    </lineage>
</organism>
<evidence type="ECO:0000256" key="3">
    <source>
        <dbReference type="ARBA" id="ARBA00022827"/>
    </source>
</evidence>
<evidence type="ECO:0000256" key="4">
    <source>
        <dbReference type="SAM" id="MobiDB-lite"/>
    </source>
</evidence>
<proteinExistence type="predicted"/>
<comment type="caution">
    <text evidence="6">The sequence shown here is derived from an EMBL/GenBank/DDBJ whole genome shotgun (WGS) entry which is preliminary data.</text>
</comment>
<evidence type="ECO:0000256" key="1">
    <source>
        <dbReference type="ARBA" id="ARBA00001974"/>
    </source>
</evidence>
<evidence type="ECO:0000313" key="7">
    <source>
        <dbReference type="Proteomes" id="UP000293342"/>
    </source>
</evidence>
<dbReference type="PANTHER" id="PTHR43004:SF19">
    <property type="entry name" value="BINDING MONOOXYGENASE, PUTATIVE (JCVI)-RELATED"/>
    <property type="match status" value="1"/>
</dbReference>
<gene>
    <name evidence="6" type="ORF">E0H75_41625</name>
</gene>
<dbReference type="Pfam" id="PF01494">
    <property type="entry name" value="FAD_binding_3"/>
    <property type="match status" value="1"/>
</dbReference>
<dbReference type="InterPro" id="IPR036188">
    <property type="entry name" value="FAD/NAD-bd_sf"/>
</dbReference>
<dbReference type="GO" id="GO:0016709">
    <property type="term" value="F:oxidoreductase activity, acting on paired donors, with incorporation or reduction of molecular oxygen, NAD(P)H as one donor, and incorporation of one atom of oxygen"/>
    <property type="evidence" value="ECO:0007669"/>
    <property type="project" value="UniProtKB-ARBA"/>
</dbReference>